<dbReference type="InterPro" id="IPR023210">
    <property type="entry name" value="NADP_OxRdtase_dom"/>
</dbReference>
<comment type="caution">
    <text evidence="2">The sequence shown here is derived from an EMBL/GenBank/DDBJ whole genome shotgun (WGS) entry which is preliminary data.</text>
</comment>
<sequence>MPSIRPLCVSTPYIDILQIHRFDPLVTPEETMKTLHDLVESGKAHGSTSRGILEAP</sequence>
<dbReference type="OrthoDB" id="1720422at2759"/>
<dbReference type="AlphaFoldDB" id="A0A1J8PXI9"/>
<protein>
    <recommendedName>
        <fullName evidence="1">NADP-dependent oxidoreductase domain-containing protein</fullName>
    </recommendedName>
</protein>
<dbReference type="Pfam" id="PF00248">
    <property type="entry name" value="Aldo_ket_red"/>
    <property type="match status" value="1"/>
</dbReference>
<reference evidence="2 3" key="1">
    <citation type="submission" date="2016-03" db="EMBL/GenBank/DDBJ databases">
        <title>Comparative genomics of the ectomycorrhizal sister species Rhizopogon vinicolor and Rhizopogon vesiculosus (Basidiomycota: Boletales) reveals a divergence of the mating type B locus.</title>
        <authorList>
            <person name="Mujic A.B."/>
            <person name="Kuo A."/>
            <person name="Tritt A."/>
            <person name="Lipzen A."/>
            <person name="Chen C."/>
            <person name="Johnson J."/>
            <person name="Sharma A."/>
            <person name="Barry K."/>
            <person name="Grigoriev I.V."/>
            <person name="Spatafora J.W."/>
        </authorList>
    </citation>
    <scope>NUCLEOTIDE SEQUENCE [LARGE SCALE GENOMIC DNA]</scope>
    <source>
        <strain evidence="2 3">AM-OR11-056</strain>
    </source>
</reference>
<accession>A0A1J8PXI9</accession>
<evidence type="ECO:0000259" key="1">
    <source>
        <dbReference type="Pfam" id="PF00248"/>
    </source>
</evidence>
<feature type="domain" description="NADP-dependent oxidoreductase" evidence="1">
    <location>
        <begin position="11"/>
        <end position="44"/>
    </location>
</feature>
<keyword evidence="3" id="KW-1185">Reference proteome</keyword>
<dbReference type="Gene3D" id="3.20.20.100">
    <property type="entry name" value="NADP-dependent oxidoreductase domain"/>
    <property type="match status" value="1"/>
</dbReference>
<evidence type="ECO:0000313" key="2">
    <source>
        <dbReference type="EMBL" id="OJA14022.1"/>
    </source>
</evidence>
<dbReference type="Proteomes" id="UP000183567">
    <property type="component" value="Unassembled WGS sequence"/>
</dbReference>
<proteinExistence type="predicted"/>
<organism evidence="2 3">
    <name type="scientific">Rhizopogon vesiculosus</name>
    <dbReference type="NCBI Taxonomy" id="180088"/>
    <lineage>
        <taxon>Eukaryota</taxon>
        <taxon>Fungi</taxon>
        <taxon>Dikarya</taxon>
        <taxon>Basidiomycota</taxon>
        <taxon>Agaricomycotina</taxon>
        <taxon>Agaricomycetes</taxon>
        <taxon>Agaricomycetidae</taxon>
        <taxon>Boletales</taxon>
        <taxon>Suillineae</taxon>
        <taxon>Rhizopogonaceae</taxon>
        <taxon>Rhizopogon</taxon>
    </lineage>
</organism>
<evidence type="ECO:0000313" key="3">
    <source>
        <dbReference type="Proteomes" id="UP000183567"/>
    </source>
</evidence>
<dbReference type="EMBL" id="LVVM01003924">
    <property type="protein sequence ID" value="OJA14022.1"/>
    <property type="molecule type" value="Genomic_DNA"/>
</dbReference>
<dbReference type="STRING" id="180088.A0A1J8PXI9"/>
<dbReference type="InterPro" id="IPR036812">
    <property type="entry name" value="NAD(P)_OxRdtase_dom_sf"/>
</dbReference>
<name>A0A1J8PXI9_9AGAM</name>
<gene>
    <name evidence="2" type="ORF">AZE42_07408</name>
</gene>
<dbReference type="SUPFAM" id="SSF51430">
    <property type="entry name" value="NAD(P)-linked oxidoreductase"/>
    <property type="match status" value="1"/>
</dbReference>